<evidence type="ECO:0000313" key="2">
    <source>
        <dbReference type="EMBL" id="KEK18278.1"/>
    </source>
</evidence>
<dbReference type="NCBIfam" id="TIGR04191">
    <property type="entry name" value="YphP_YqiW"/>
    <property type="match status" value="1"/>
</dbReference>
<comment type="similarity">
    <text evidence="1">Belongs to the bacilliredoxin family.</text>
</comment>
<protein>
    <recommendedName>
        <fullName evidence="4">BrxA/BrxB family bacilliredoxin</fullName>
    </recommendedName>
</protein>
<evidence type="ECO:0000256" key="1">
    <source>
        <dbReference type="ARBA" id="ARBA00038305"/>
    </source>
</evidence>
<reference evidence="2 3" key="1">
    <citation type="submission" date="2014-06" db="EMBL/GenBank/DDBJ databases">
        <title>Draft genome sequence of Bacillus manliponensis JCM 15802 (MCCC 1A00708).</title>
        <authorList>
            <person name="Lai Q."/>
            <person name="Liu Y."/>
            <person name="Shao Z."/>
        </authorList>
    </citation>
    <scope>NUCLEOTIDE SEQUENCE [LARGE SCALE GENOMIC DNA]</scope>
    <source>
        <strain evidence="2 3">JCM 15802</strain>
    </source>
</reference>
<gene>
    <name evidence="2" type="ORF">BAMA_05715</name>
</gene>
<dbReference type="Gene3D" id="3.40.30.10">
    <property type="entry name" value="Glutaredoxin"/>
    <property type="match status" value="1"/>
</dbReference>
<dbReference type="STRING" id="574376.BAMA_05715"/>
<proteinExistence type="inferred from homology"/>
<dbReference type="Pfam" id="PF06491">
    <property type="entry name" value="Disulph_isomer"/>
    <property type="match status" value="1"/>
</dbReference>
<keyword evidence="3" id="KW-1185">Reference proteome</keyword>
<evidence type="ECO:0008006" key="4">
    <source>
        <dbReference type="Google" id="ProtNLM"/>
    </source>
</evidence>
<comment type="caution">
    <text evidence="2">The sequence shown here is derived from an EMBL/GenBank/DDBJ whole genome shotgun (WGS) entry which is preliminary data.</text>
</comment>
<dbReference type="Proteomes" id="UP000027822">
    <property type="component" value="Unassembled WGS sequence"/>
</dbReference>
<dbReference type="AlphaFoldDB" id="A0A073K7N6"/>
<dbReference type="OrthoDB" id="9793981at2"/>
<accession>A0A073K7N6</accession>
<dbReference type="EMBL" id="JOTN01000015">
    <property type="protein sequence ID" value="KEK18278.1"/>
    <property type="molecule type" value="Genomic_DNA"/>
</dbReference>
<dbReference type="eggNOG" id="ENOG502ZBVN">
    <property type="taxonomic scope" value="Bacteria"/>
</dbReference>
<dbReference type="PANTHER" id="PTHR40052">
    <property type="entry name" value="UPF0403 PROTEIN YQIW-RELATED"/>
    <property type="match status" value="1"/>
</dbReference>
<evidence type="ECO:0000313" key="3">
    <source>
        <dbReference type="Proteomes" id="UP000027822"/>
    </source>
</evidence>
<dbReference type="PANTHER" id="PTHR40052:SF2">
    <property type="entry name" value="BACILLIREDOXIN BRXA"/>
    <property type="match status" value="1"/>
</dbReference>
<dbReference type="InterPro" id="IPR009474">
    <property type="entry name" value="BrxB/BrxA"/>
</dbReference>
<sequence length="144" mass="15957">MSNAYEEYMRQMVMPMRQELVRAGFDELTTAEGVQEFMENVEGTTLVVVNSVCGCAAGLARPSAGQAVVRSEKQPNNLVTVFAGQDKEATAMMRSYFDEIPPSSPSMALLKGKEVVHFIHRHEIEGATMEAIINNLEEAFEKHC</sequence>
<name>A0A073K7N6_9BACI</name>
<dbReference type="Gene3D" id="6.10.250.2150">
    <property type="match status" value="1"/>
</dbReference>
<organism evidence="2 3">
    <name type="scientific">Bacillus manliponensis</name>
    <dbReference type="NCBI Taxonomy" id="574376"/>
    <lineage>
        <taxon>Bacteria</taxon>
        <taxon>Bacillati</taxon>
        <taxon>Bacillota</taxon>
        <taxon>Bacilli</taxon>
        <taxon>Bacillales</taxon>
        <taxon>Bacillaceae</taxon>
        <taxon>Bacillus</taxon>
        <taxon>Bacillus cereus group</taxon>
    </lineage>
</organism>
<dbReference type="RefSeq" id="WP_034641135.1">
    <property type="nucleotide sequence ID" value="NZ_CBCSJC010000011.1"/>
</dbReference>